<organism evidence="1 2">
    <name type="scientific">Fusarium fujikuroi</name>
    <name type="common">Bakanae and foot rot disease fungus</name>
    <name type="synonym">Gibberella fujikuroi</name>
    <dbReference type="NCBI Taxonomy" id="5127"/>
    <lineage>
        <taxon>Eukaryota</taxon>
        <taxon>Fungi</taxon>
        <taxon>Dikarya</taxon>
        <taxon>Ascomycota</taxon>
        <taxon>Pezizomycotina</taxon>
        <taxon>Sordariomycetes</taxon>
        <taxon>Hypocreomycetidae</taxon>
        <taxon>Hypocreales</taxon>
        <taxon>Nectriaceae</taxon>
        <taxon>Fusarium</taxon>
        <taxon>Fusarium fujikuroi species complex</taxon>
    </lineage>
</organism>
<evidence type="ECO:0000313" key="2">
    <source>
        <dbReference type="Proteomes" id="UP000760494"/>
    </source>
</evidence>
<evidence type="ECO:0000313" key="1">
    <source>
        <dbReference type="EMBL" id="VTT80773.1"/>
    </source>
</evidence>
<reference evidence="1" key="1">
    <citation type="submission" date="2019-05" db="EMBL/GenBank/DDBJ databases">
        <authorList>
            <person name="Piombo E."/>
        </authorList>
    </citation>
    <scope>NUCLEOTIDE SEQUENCE</scope>
    <source>
        <strain evidence="1">C2S</strain>
    </source>
</reference>
<accession>A0A2H3SVQ3</accession>
<comment type="caution">
    <text evidence="1">The sequence shown here is derived from an EMBL/GenBank/DDBJ whole genome shotgun (WGS) entry which is preliminary data.</text>
</comment>
<sequence length="99" mass="10893">MANTIAYLFIYYWTQERGLEISHSSSPSEAMSWAMLILNMISSVALDGDSCSEIATANNASETSIETGTKLNPFAKPRPIAQTLGRVRDYLDGHLHVKS</sequence>
<name>A0A2H3SVQ3_FUSFU</name>
<dbReference type="EMBL" id="CABFJX010000405">
    <property type="protein sequence ID" value="VTT80773.1"/>
    <property type="molecule type" value="Genomic_DNA"/>
</dbReference>
<proteinExistence type="predicted"/>
<protein>
    <submittedName>
        <fullName evidence="1">Uncharacterized protein</fullName>
    </submittedName>
</protein>
<gene>
    <name evidence="1" type="ORF">C2S_11941</name>
</gene>
<dbReference type="AlphaFoldDB" id="A0A2H3SVQ3"/>
<dbReference type="Proteomes" id="UP000760494">
    <property type="component" value="Unassembled WGS sequence"/>
</dbReference>